<gene>
    <name evidence="1" type="ORF">S01H4_33746</name>
</gene>
<evidence type="ECO:0000313" key="1">
    <source>
        <dbReference type="EMBL" id="GAG82030.1"/>
    </source>
</evidence>
<dbReference type="AlphaFoldDB" id="X1AHH1"/>
<feature type="non-terminal residue" evidence="1">
    <location>
        <position position="1"/>
    </location>
</feature>
<name>X1AHH1_9ZZZZ</name>
<dbReference type="EMBL" id="BART01017792">
    <property type="protein sequence ID" value="GAG82030.1"/>
    <property type="molecule type" value="Genomic_DNA"/>
</dbReference>
<comment type="caution">
    <text evidence="1">The sequence shown here is derived from an EMBL/GenBank/DDBJ whole genome shotgun (WGS) entry which is preliminary data.</text>
</comment>
<organism evidence="1">
    <name type="scientific">marine sediment metagenome</name>
    <dbReference type="NCBI Taxonomy" id="412755"/>
    <lineage>
        <taxon>unclassified sequences</taxon>
        <taxon>metagenomes</taxon>
        <taxon>ecological metagenomes</taxon>
    </lineage>
</organism>
<protein>
    <submittedName>
        <fullName evidence="1">Uncharacterized protein</fullName>
    </submittedName>
</protein>
<reference evidence="1" key="1">
    <citation type="journal article" date="2014" name="Front. Microbiol.">
        <title>High frequency of phylogenetically diverse reductive dehalogenase-homologous genes in deep subseafloor sedimentary metagenomes.</title>
        <authorList>
            <person name="Kawai M."/>
            <person name="Futagami T."/>
            <person name="Toyoda A."/>
            <person name="Takaki Y."/>
            <person name="Nishi S."/>
            <person name="Hori S."/>
            <person name="Arai W."/>
            <person name="Tsubouchi T."/>
            <person name="Morono Y."/>
            <person name="Uchiyama I."/>
            <person name="Ito T."/>
            <person name="Fujiyama A."/>
            <person name="Inagaki F."/>
            <person name="Takami H."/>
        </authorList>
    </citation>
    <scope>NUCLEOTIDE SEQUENCE</scope>
    <source>
        <strain evidence="1">Expedition CK06-06</strain>
    </source>
</reference>
<sequence>VLLLNVSIVIFLVGAGTCEFNAIPLAVVVEPIVYEFTPIIRVQAEERKWKACFHTVDSCPNPLLSFTPHSLAFYPSRGHIYHAQCGEIESLSALSTMSYRISL</sequence>
<proteinExistence type="predicted"/>
<accession>X1AHH1</accession>